<dbReference type="Pfam" id="PF13923">
    <property type="entry name" value="zf-C3HC4_2"/>
    <property type="match status" value="1"/>
</dbReference>
<dbReference type="InterPro" id="IPR015947">
    <property type="entry name" value="PUA-like_sf"/>
</dbReference>
<dbReference type="InParanoid" id="A0A067NAF8"/>
<dbReference type="Proteomes" id="UP000027195">
    <property type="component" value="Unassembled WGS sequence"/>
</dbReference>
<dbReference type="SUPFAM" id="SSF88697">
    <property type="entry name" value="PUA domain-like"/>
    <property type="match status" value="1"/>
</dbReference>
<feature type="domain" description="RING-type" evidence="6">
    <location>
        <begin position="281"/>
        <end position="319"/>
    </location>
</feature>
<dbReference type="InterPro" id="IPR046336">
    <property type="entry name" value="Lon_prtase_N_sf"/>
</dbReference>
<dbReference type="InterPro" id="IPR001841">
    <property type="entry name" value="Znf_RING"/>
</dbReference>
<evidence type="ECO:0000256" key="2">
    <source>
        <dbReference type="ARBA" id="ARBA00022771"/>
    </source>
</evidence>
<keyword evidence="9" id="KW-1185">Reference proteome</keyword>
<dbReference type="Pfam" id="PF02190">
    <property type="entry name" value="LON_substr_bdg"/>
    <property type="match status" value="1"/>
</dbReference>
<feature type="compositionally biased region" description="Basic and acidic residues" evidence="5">
    <location>
        <begin position="169"/>
        <end position="184"/>
    </location>
</feature>
<dbReference type="SMART" id="SM00184">
    <property type="entry name" value="RING"/>
    <property type="match status" value="2"/>
</dbReference>
<dbReference type="InterPro" id="IPR013083">
    <property type="entry name" value="Znf_RING/FYVE/PHD"/>
</dbReference>
<feature type="region of interest" description="Disordered" evidence="5">
    <location>
        <begin position="152"/>
        <end position="255"/>
    </location>
</feature>
<evidence type="ECO:0000256" key="1">
    <source>
        <dbReference type="ARBA" id="ARBA00022723"/>
    </source>
</evidence>
<feature type="domain" description="Lon N-terminal" evidence="7">
    <location>
        <begin position="353"/>
        <end position="605"/>
    </location>
</feature>
<dbReference type="InterPro" id="IPR017907">
    <property type="entry name" value="Znf_RING_CS"/>
</dbReference>
<dbReference type="HOGENOM" id="CLU_013989_4_2_1"/>
<sequence>MSTSSSRVKALLRCALCSSLLHRPTTLHCGHTVCAAHVTGTPSHRAPQHATAPATDSYPFATHDTDAGPSRPAIVHPACPIQTCNFAIEILGGSQTTAPQPRAVTPTSPPLRTSFSFTPAPPNPAHLPSSPKVPRPKIDVTLSKVLSLVASDPGQAHSSAEGLPTGSKTADKDADWDSDRDALTDLKPAAVAPAGPDASSSPTTASAAGSSTGTVSGYRSRSTDSLPSPKRVSESNADSRKRPRGASPAFESADDYVSASTNTSSEYSALFEDALLTELTCEICFTLLFEPVTTLCQHTFCAECLQRSMDHGAKCPLCRHDLHYSQFFARNKILLSILHEVFPDEYPERKIALEQGSHNQSLDTPIFVCQLSFPGMPTLLHFFEPRYRLMLRRCLESPTPRFGMVMAPRTSTGREAVYGTMLDVEKVHMLPDGRSMVATRGSFRFRILERGMLDGYVVGRIERIDDFSPEVEEEFERTAMAMVFRSNDPQIPGLPVHGITATAAGAPASGSPSVPLPRYIPTEQSNEELLAICHSFIEQLRNGVAPWVVQRLNNSHGPMPEDLGHFTFWMALVLPIDEYEKAKLLPIRSPRLRLQLIVHWIEALDNNWWFNTGCIIG</sequence>
<feature type="compositionally biased region" description="Low complexity" evidence="5">
    <location>
        <begin position="185"/>
        <end position="217"/>
    </location>
</feature>
<evidence type="ECO:0000259" key="7">
    <source>
        <dbReference type="PROSITE" id="PS51787"/>
    </source>
</evidence>
<evidence type="ECO:0000256" key="5">
    <source>
        <dbReference type="SAM" id="MobiDB-lite"/>
    </source>
</evidence>
<dbReference type="Gene3D" id="2.30.130.40">
    <property type="entry name" value="LON domain-like"/>
    <property type="match status" value="1"/>
</dbReference>
<dbReference type="OrthoDB" id="264917at2759"/>
<dbReference type="InterPro" id="IPR003111">
    <property type="entry name" value="Lon_prtase_N"/>
</dbReference>
<dbReference type="PANTHER" id="PTHR23327:SF42">
    <property type="entry name" value="LON PEPTIDASE N-TERMINAL DOMAIN AND RING FINGER PROTEIN C14F5.10C"/>
    <property type="match status" value="1"/>
</dbReference>
<feature type="region of interest" description="Disordered" evidence="5">
    <location>
        <begin position="96"/>
        <end position="136"/>
    </location>
</feature>
<feature type="compositionally biased region" description="Basic and acidic residues" evidence="5">
    <location>
        <begin position="231"/>
        <end position="240"/>
    </location>
</feature>
<dbReference type="PROSITE" id="PS00518">
    <property type="entry name" value="ZF_RING_1"/>
    <property type="match status" value="1"/>
</dbReference>
<evidence type="ECO:0008006" key="10">
    <source>
        <dbReference type="Google" id="ProtNLM"/>
    </source>
</evidence>
<keyword evidence="2 4" id="KW-0863">Zinc-finger</keyword>
<name>A0A067NAF8_BOTB1</name>
<protein>
    <recommendedName>
        <fullName evidence="10">RING-type domain-containing protein</fullName>
    </recommendedName>
</protein>
<keyword evidence="1" id="KW-0479">Metal-binding</keyword>
<dbReference type="AlphaFoldDB" id="A0A067NAF8"/>
<dbReference type="PROSITE" id="PS51787">
    <property type="entry name" value="LON_N"/>
    <property type="match status" value="1"/>
</dbReference>
<proteinExistence type="predicted"/>
<dbReference type="EMBL" id="KL198017">
    <property type="protein sequence ID" value="KDQ20761.1"/>
    <property type="molecule type" value="Genomic_DNA"/>
</dbReference>
<dbReference type="SMART" id="SM00464">
    <property type="entry name" value="LON"/>
    <property type="match status" value="1"/>
</dbReference>
<evidence type="ECO:0000313" key="8">
    <source>
        <dbReference type="EMBL" id="KDQ20761.1"/>
    </source>
</evidence>
<dbReference type="GO" id="GO:0008270">
    <property type="term" value="F:zinc ion binding"/>
    <property type="evidence" value="ECO:0007669"/>
    <property type="project" value="UniProtKB-KW"/>
</dbReference>
<gene>
    <name evidence="8" type="ORF">BOTBODRAFT_26778</name>
</gene>
<dbReference type="SUPFAM" id="SSF57850">
    <property type="entry name" value="RING/U-box"/>
    <property type="match status" value="2"/>
</dbReference>
<evidence type="ECO:0000256" key="3">
    <source>
        <dbReference type="ARBA" id="ARBA00022833"/>
    </source>
</evidence>
<dbReference type="STRING" id="930990.A0A067NAF8"/>
<dbReference type="Gene3D" id="3.30.40.10">
    <property type="entry name" value="Zinc/RING finger domain, C3HC4 (zinc finger)"/>
    <property type="match status" value="2"/>
</dbReference>
<reference evidence="9" key="1">
    <citation type="journal article" date="2014" name="Proc. Natl. Acad. Sci. U.S.A.">
        <title>Extensive sampling of basidiomycete genomes demonstrates inadequacy of the white-rot/brown-rot paradigm for wood decay fungi.</title>
        <authorList>
            <person name="Riley R."/>
            <person name="Salamov A.A."/>
            <person name="Brown D.W."/>
            <person name="Nagy L.G."/>
            <person name="Floudas D."/>
            <person name="Held B.W."/>
            <person name="Levasseur A."/>
            <person name="Lombard V."/>
            <person name="Morin E."/>
            <person name="Otillar R."/>
            <person name="Lindquist E.A."/>
            <person name="Sun H."/>
            <person name="LaButti K.M."/>
            <person name="Schmutz J."/>
            <person name="Jabbour D."/>
            <person name="Luo H."/>
            <person name="Baker S.E."/>
            <person name="Pisabarro A.G."/>
            <person name="Walton J.D."/>
            <person name="Blanchette R.A."/>
            <person name="Henrissat B."/>
            <person name="Martin F."/>
            <person name="Cullen D."/>
            <person name="Hibbett D.S."/>
            <person name="Grigoriev I.V."/>
        </authorList>
    </citation>
    <scope>NUCLEOTIDE SEQUENCE [LARGE SCALE GENOMIC DNA]</scope>
    <source>
        <strain evidence="9">FD-172 SS1</strain>
    </source>
</reference>
<dbReference type="GO" id="GO:0061630">
    <property type="term" value="F:ubiquitin protein ligase activity"/>
    <property type="evidence" value="ECO:0007669"/>
    <property type="project" value="TreeGrafter"/>
</dbReference>
<dbReference type="CDD" id="cd16514">
    <property type="entry name" value="RING-HC_LONFs_rpt2"/>
    <property type="match status" value="1"/>
</dbReference>
<dbReference type="PANTHER" id="PTHR23327">
    <property type="entry name" value="RING FINGER PROTEIN 127"/>
    <property type="match status" value="1"/>
</dbReference>
<evidence type="ECO:0000259" key="6">
    <source>
        <dbReference type="PROSITE" id="PS50089"/>
    </source>
</evidence>
<keyword evidence="3" id="KW-0862">Zinc</keyword>
<evidence type="ECO:0000313" key="9">
    <source>
        <dbReference type="Proteomes" id="UP000027195"/>
    </source>
</evidence>
<organism evidence="8 9">
    <name type="scientific">Botryobasidium botryosum (strain FD-172 SS1)</name>
    <dbReference type="NCBI Taxonomy" id="930990"/>
    <lineage>
        <taxon>Eukaryota</taxon>
        <taxon>Fungi</taxon>
        <taxon>Dikarya</taxon>
        <taxon>Basidiomycota</taxon>
        <taxon>Agaricomycotina</taxon>
        <taxon>Agaricomycetes</taxon>
        <taxon>Cantharellales</taxon>
        <taxon>Botryobasidiaceae</taxon>
        <taxon>Botryobasidium</taxon>
    </lineage>
</organism>
<dbReference type="Gene3D" id="1.20.58.1480">
    <property type="match status" value="1"/>
</dbReference>
<evidence type="ECO:0000256" key="4">
    <source>
        <dbReference type="PROSITE-ProRule" id="PRU00175"/>
    </source>
</evidence>
<accession>A0A067NAF8</accession>
<dbReference type="PROSITE" id="PS50089">
    <property type="entry name" value="ZF_RING_2"/>
    <property type="match status" value="1"/>
</dbReference>